<name>A0A5C6E405_9BACT</name>
<organism evidence="1 2">
    <name type="scientific">Novipirellula aureliae</name>
    <dbReference type="NCBI Taxonomy" id="2527966"/>
    <lineage>
        <taxon>Bacteria</taxon>
        <taxon>Pseudomonadati</taxon>
        <taxon>Planctomycetota</taxon>
        <taxon>Planctomycetia</taxon>
        <taxon>Pirellulales</taxon>
        <taxon>Pirellulaceae</taxon>
        <taxon>Novipirellula</taxon>
    </lineage>
</organism>
<evidence type="ECO:0000313" key="2">
    <source>
        <dbReference type="Proteomes" id="UP000315471"/>
    </source>
</evidence>
<gene>
    <name evidence="1" type="ORF">Q31b_25910</name>
</gene>
<dbReference type="Proteomes" id="UP000315471">
    <property type="component" value="Unassembled WGS sequence"/>
</dbReference>
<evidence type="ECO:0000313" key="1">
    <source>
        <dbReference type="EMBL" id="TWU43550.1"/>
    </source>
</evidence>
<dbReference type="AlphaFoldDB" id="A0A5C6E405"/>
<comment type="caution">
    <text evidence="1">The sequence shown here is derived from an EMBL/GenBank/DDBJ whole genome shotgun (WGS) entry which is preliminary data.</text>
</comment>
<accession>A0A5C6E405</accession>
<keyword evidence="2" id="KW-1185">Reference proteome</keyword>
<protein>
    <submittedName>
        <fullName evidence="1">Uncharacterized protein</fullName>
    </submittedName>
</protein>
<dbReference type="RefSeq" id="WP_146599954.1">
    <property type="nucleotide sequence ID" value="NZ_SJPY01000003.1"/>
</dbReference>
<dbReference type="EMBL" id="SJPY01000003">
    <property type="protein sequence ID" value="TWU43550.1"/>
    <property type="molecule type" value="Genomic_DNA"/>
</dbReference>
<sequence>MIEPRSDLSPRSERPPLDAPFWMHAVVPFASLFAKRLRRQYDVRVERSGLLLQSALECANRQQLEELLGQPRYAMLGDHYGTSDSVDGPISGPDLVEIYERDGCMVEVWFKDGKWMTMNGMAFPTNWEFLSGAMNASEP</sequence>
<proteinExistence type="predicted"/>
<reference evidence="1 2" key="1">
    <citation type="submission" date="2019-02" db="EMBL/GenBank/DDBJ databases">
        <title>Deep-cultivation of Planctomycetes and their phenomic and genomic characterization uncovers novel biology.</title>
        <authorList>
            <person name="Wiegand S."/>
            <person name="Jogler M."/>
            <person name="Boedeker C."/>
            <person name="Pinto D."/>
            <person name="Vollmers J."/>
            <person name="Rivas-Marin E."/>
            <person name="Kohn T."/>
            <person name="Peeters S.H."/>
            <person name="Heuer A."/>
            <person name="Rast P."/>
            <person name="Oberbeckmann S."/>
            <person name="Bunk B."/>
            <person name="Jeske O."/>
            <person name="Meyerdierks A."/>
            <person name="Storesund J.E."/>
            <person name="Kallscheuer N."/>
            <person name="Luecker S."/>
            <person name="Lage O.M."/>
            <person name="Pohl T."/>
            <person name="Merkel B.J."/>
            <person name="Hornburger P."/>
            <person name="Mueller R.-W."/>
            <person name="Bruemmer F."/>
            <person name="Labrenz M."/>
            <person name="Spormann A.M."/>
            <person name="Op Den Camp H."/>
            <person name="Overmann J."/>
            <person name="Amann R."/>
            <person name="Jetten M.S.M."/>
            <person name="Mascher T."/>
            <person name="Medema M.H."/>
            <person name="Devos D.P."/>
            <person name="Kaster A.-K."/>
            <person name="Ovreas L."/>
            <person name="Rohde M."/>
            <person name="Galperin M.Y."/>
            <person name="Jogler C."/>
        </authorList>
    </citation>
    <scope>NUCLEOTIDE SEQUENCE [LARGE SCALE GENOMIC DNA]</scope>
    <source>
        <strain evidence="1 2">Q31b</strain>
    </source>
</reference>